<dbReference type="RefSeq" id="XP_001023112.2">
    <property type="nucleotide sequence ID" value="XM_001023112.2"/>
</dbReference>
<keyword evidence="3" id="KW-1185">Reference proteome</keyword>
<dbReference type="OrthoDB" id="288611at2759"/>
<evidence type="ECO:0000313" key="3">
    <source>
        <dbReference type="Proteomes" id="UP000009168"/>
    </source>
</evidence>
<dbReference type="eggNOG" id="ENOG502SVDN">
    <property type="taxonomic scope" value="Eukaryota"/>
</dbReference>
<dbReference type="EMBL" id="GG662523">
    <property type="protein sequence ID" value="EAS02867.2"/>
    <property type="molecule type" value="Genomic_DNA"/>
</dbReference>
<name>I7M3C2_TETTS</name>
<sequence length="429" mass="48897">MCLLDARCRCENGQCSHIGNQMPFNQLFNPQFLNQDAFQVLDQTKKLLSQKTEIINPIVKKVKRENDFIQQAEQNENVNNLNSMVAENVDNSNFQFQQNLLPLLNQFQPIKPVNYGIANTSAVAANQTQQNNNSIQNSSFLIKPSPFQASNNGLPTVSNNLETLLKDMQARVMGMFAFQSKMLTELQEKSNMQAQTINLLFDEVKQLKNIVQNQKTDQPAEVTCQPIYTQIAASSDTCSLGGPISPQGLIQYLFKKKESDYKYKLILNNPLEQPLYRERNFNINVSLVDRDDNAVSNNNRIPLNISIYTSENPPKFIDTNTSGNKILKGFTEKDLQQGQITFDKIQIKEVTSHFRNGWVFIVIFPKQLNYESGKSIHRKDDIDINEIRPLIIEKVVVKAKKLKEGKKQKDGNNSNDDSKEQSNEKIEDN</sequence>
<dbReference type="AlphaFoldDB" id="I7M3C2"/>
<dbReference type="Proteomes" id="UP000009168">
    <property type="component" value="Unassembled WGS sequence"/>
</dbReference>
<organism evidence="2 3">
    <name type="scientific">Tetrahymena thermophila (strain SB210)</name>
    <dbReference type="NCBI Taxonomy" id="312017"/>
    <lineage>
        <taxon>Eukaryota</taxon>
        <taxon>Sar</taxon>
        <taxon>Alveolata</taxon>
        <taxon>Ciliophora</taxon>
        <taxon>Intramacronucleata</taxon>
        <taxon>Oligohymenophorea</taxon>
        <taxon>Hymenostomatida</taxon>
        <taxon>Tetrahymenina</taxon>
        <taxon>Tetrahymenidae</taxon>
        <taxon>Tetrahymena</taxon>
    </lineage>
</organism>
<accession>I7M3C2</accession>
<gene>
    <name evidence="2" type="ORF">TTHERM_00353560</name>
</gene>
<dbReference type="GeneID" id="7835401"/>
<feature type="region of interest" description="Disordered" evidence="1">
    <location>
        <begin position="403"/>
        <end position="429"/>
    </location>
</feature>
<evidence type="ECO:0000256" key="1">
    <source>
        <dbReference type="SAM" id="MobiDB-lite"/>
    </source>
</evidence>
<dbReference type="InParanoid" id="I7M3C2"/>
<dbReference type="KEGG" id="tet:TTHERM_00353560"/>
<proteinExistence type="predicted"/>
<feature type="compositionally biased region" description="Basic and acidic residues" evidence="1">
    <location>
        <begin position="405"/>
        <end position="429"/>
    </location>
</feature>
<reference evidence="3" key="1">
    <citation type="journal article" date="2006" name="PLoS Biol.">
        <title>Macronuclear genome sequence of the ciliate Tetrahymena thermophila, a model eukaryote.</title>
        <authorList>
            <person name="Eisen J.A."/>
            <person name="Coyne R.S."/>
            <person name="Wu M."/>
            <person name="Wu D."/>
            <person name="Thiagarajan M."/>
            <person name="Wortman J.R."/>
            <person name="Badger J.H."/>
            <person name="Ren Q."/>
            <person name="Amedeo P."/>
            <person name="Jones K.M."/>
            <person name="Tallon L.J."/>
            <person name="Delcher A.L."/>
            <person name="Salzberg S.L."/>
            <person name="Silva J.C."/>
            <person name="Haas B.J."/>
            <person name="Majoros W.H."/>
            <person name="Farzad M."/>
            <person name="Carlton J.M."/>
            <person name="Smith R.K. Jr."/>
            <person name="Garg J."/>
            <person name="Pearlman R.E."/>
            <person name="Karrer K.M."/>
            <person name="Sun L."/>
            <person name="Manning G."/>
            <person name="Elde N.C."/>
            <person name="Turkewitz A.P."/>
            <person name="Asai D.J."/>
            <person name="Wilkes D.E."/>
            <person name="Wang Y."/>
            <person name="Cai H."/>
            <person name="Collins K."/>
            <person name="Stewart B.A."/>
            <person name="Lee S.R."/>
            <person name="Wilamowska K."/>
            <person name="Weinberg Z."/>
            <person name="Ruzzo W.L."/>
            <person name="Wloga D."/>
            <person name="Gaertig J."/>
            <person name="Frankel J."/>
            <person name="Tsao C.-C."/>
            <person name="Gorovsky M.A."/>
            <person name="Keeling P.J."/>
            <person name="Waller R.F."/>
            <person name="Patron N.J."/>
            <person name="Cherry J.M."/>
            <person name="Stover N.A."/>
            <person name="Krieger C.J."/>
            <person name="del Toro C."/>
            <person name="Ryder H.F."/>
            <person name="Williamson S.C."/>
            <person name="Barbeau R.A."/>
            <person name="Hamilton E.P."/>
            <person name="Orias E."/>
        </authorList>
    </citation>
    <scope>NUCLEOTIDE SEQUENCE [LARGE SCALE GENOMIC DNA]</scope>
    <source>
        <strain evidence="3">SB210</strain>
    </source>
</reference>
<evidence type="ECO:0000313" key="2">
    <source>
        <dbReference type="EMBL" id="EAS02867.2"/>
    </source>
</evidence>
<protein>
    <submittedName>
        <fullName evidence="2">Uncharacterized protein</fullName>
    </submittedName>
</protein>